<protein>
    <recommendedName>
        <fullName evidence="4">Secreted protein</fullName>
    </recommendedName>
</protein>
<keyword evidence="1" id="KW-0732">Signal</keyword>
<evidence type="ECO:0000256" key="1">
    <source>
        <dbReference type="SAM" id="SignalP"/>
    </source>
</evidence>
<sequence length="89" mass="10157">MGTSTLLSTVLALELMQLASVGSLMEQWSIFRWNACLRTRRKKIQTHSASGWCGMVLRVRVHDKNRGHFQVLSVFSHNTLRWADEGLPC</sequence>
<accession>A0AAV0WE40</accession>
<name>A0AAV0WE40_9HEMI</name>
<evidence type="ECO:0008006" key="4">
    <source>
        <dbReference type="Google" id="ProtNLM"/>
    </source>
</evidence>
<feature type="signal peptide" evidence="1">
    <location>
        <begin position="1"/>
        <end position="21"/>
    </location>
</feature>
<feature type="chain" id="PRO_5043538772" description="Secreted protein" evidence="1">
    <location>
        <begin position="22"/>
        <end position="89"/>
    </location>
</feature>
<dbReference type="AlphaFoldDB" id="A0AAV0WE40"/>
<dbReference type="EMBL" id="CARXXK010000002">
    <property type="protein sequence ID" value="CAI6353952.1"/>
    <property type="molecule type" value="Genomic_DNA"/>
</dbReference>
<evidence type="ECO:0000313" key="3">
    <source>
        <dbReference type="Proteomes" id="UP001160148"/>
    </source>
</evidence>
<gene>
    <name evidence="2" type="ORF">MEUPH1_LOCUS10010</name>
</gene>
<dbReference type="Proteomes" id="UP001160148">
    <property type="component" value="Unassembled WGS sequence"/>
</dbReference>
<reference evidence="2 3" key="1">
    <citation type="submission" date="2023-01" db="EMBL/GenBank/DDBJ databases">
        <authorList>
            <person name="Whitehead M."/>
        </authorList>
    </citation>
    <scope>NUCLEOTIDE SEQUENCE [LARGE SCALE GENOMIC DNA]</scope>
</reference>
<comment type="caution">
    <text evidence="2">The sequence shown here is derived from an EMBL/GenBank/DDBJ whole genome shotgun (WGS) entry which is preliminary data.</text>
</comment>
<keyword evidence="3" id="KW-1185">Reference proteome</keyword>
<organism evidence="2 3">
    <name type="scientific">Macrosiphum euphorbiae</name>
    <name type="common">potato aphid</name>
    <dbReference type="NCBI Taxonomy" id="13131"/>
    <lineage>
        <taxon>Eukaryota</taxon>
        <taxon>Metazoa</taxon>
        <taxon>Ecdysozoa</taxon>
        <taxon>Arthropoda</taxon>
        <taxon>Hexapoda</taxon>
        <taxon>Insecta</taxon>
        <taxon>Pterygota</taxon>
        <taxon>Neoptera</taxon>
        <taxon>Paraneoptera</taxon>
        <taxon>Hemiptera</taxon>
        <taxon>Sternorrhyncha</taxon>
        <taxon>Aphidomorpha</taxon>
        <taxon>Aphidoidea</taxon>
        <taxon>Aphididae</taxon>
        <taxon>Macrosiphini</taxon>
        <taxon>Macrosiphum</taxon>
    </lineage>
</organism>
<evidence type="ECO:0000313" key="2">
    <source>
        <dbReference type="EMBL" id="CAI6353952.1"/>
    </source>
</evidence>
<proteinExistence type="predicted"/>